<organism evidence="2 3">
    <name type="scientific">Oceanitalea stevensii</name>
    <dbReference type="NCBI Taxonomy" id="2763072"/>
    <lineage>
        <taxon>Bacteria</taxon>
        <taxon>Bacillati</taxon>
        <taxon>Actinomycetota</taxon>
        <taxon>Actinomycetes</taxon>
        <taxon>Micrococcales</taxon>
        <taxon>Bogoriellaceae</taxon>
        <taxon>Georgenia</taxon>
    </lineage>
</organism>
<evidence type="ECO:0000313" key="2">
    <source>
        <dbReference type="EMBL" id="MBD8062380.1"/>
    </source>
</evidence>
<name>A0ABR8Z219_9MICO</name>
<dbReference type="EMBL" id="JACSPO010000003">
    <property type="protein sequence ID" value="MBD8062380.1"/>
    <property type="molecule type" value="Genomic_DNA"/>
</dbReference>
<dbReference type="SUPFAM" id="SSF54593">
    <property type="entry name" value="Glyoxalase/Bleomycin resistance protein/Dihydroxybiphenyl dioxygenase"/>
    <property type="match status" value="1"/>
</dbReference>
<dbReference type="InterPro" id="IPR029068">
    <property type="entry name" value="Glyas_Bleomycin-R_OHBP_Dase"/>
</dbReference>
<dbReference type="InterPro" id="IPR004360">
    <property type="entry name" value="Glyas_Fos-R_dOase_dom"/>
</dbReference>
<proteinExistence type="predicted"/>
<evidence type="ECO:0000313" key="3">
    <source>
        <dbReference type="Proteomes" id="UP000661894"/>
    </source>
</evidence>
<dbReference type="PANTHER" id="PTHR33990:SF1">
    <property type="entry name" value="PROTEIN YJDN"/>
    <property type="match status" value="1"/>
</dbReference>
<accession>A0ABR8Z219</accession>
<dbReference type="Gene3D" id="3.10.180.10">
    <property type="entry name" value="2,3-Dihydroxybiphenyl 1,2-Dioxygenase, domain 1"/>
    <property type="match status" value="1"/>
</dbReference>
<dbReference type="Pfam" id="PF00903">
    <property type="entry name" value="Glyoxalase"/>
    <property type="match status" value="1"/>
</dbReference>
<dbReference type="RefSeq" id="WP_251839486.1">
    <property type="nucleotide sequence ID" value="NZ_JACSPO010000003.1"/>
</dbReference>
<keyword evidence="3" id="KW-1185">Reference proteome</keyword>
<sequence length="136" mass="14622">MTAPVPYIFLPGTAREALTFYAGVFGCSARLHTLEDFGRTDGPPGAIAHGVLSDGPVTLYAADATGDQSAFHSEGLMFSLLGAAPPATLHEWFRRLAEGGRVVDDLQERPWGATDGQVVDRFGVHWLIGYEEDETS</sequence>
<dbReference type="Proteomes" id="UP000661894">
    <property type="component" value="Unassembled WGS sequence"/>
</dbReference>
<feature type="domain" description="Glyoxalase/fosfomycin resistance/dioxygenase" evidence="1">
    <location>
        <begin position="14"/>
        <end position="126"/>
    </location>
</feature>
<evidence type="ECO:0000259" key="1">
    <source>
        <dbReference type="Pfam" id="PF00903"/>
    </source>
</evidence>
<comment type="caution">
    <text evidence="2">The sequence shown here is derived from an EMBL/GenBank/DDBJ whole genome shotgun (WGS) entry which is preliminary data.</text>
</comment>
<reference evidence="2 3" key="1">
    <citation type="submission" date="2020-08" db="EMBL/GenBank/DDBJ databases">
        <title>A Genomic Blueprint of the Chicken Gut Microbiome.</title>
        <authorList>
            <person name="Gilroy R."/>
            <person name="Ravi A."/>
            <person name="Getino M."/>
            <person name="Pursley I."/>
            <person name="Horton D.L."/>
            <person name="Alikhan N.-F."/>
            <person name="Baker D."/>
            <person name="Gharbi K."/>
            <person name="Hall N."/>
            <person name="Watson M."/>
            <person name="Adriaenssens E.M."/>
            <person name="Foster-Nyarko E."/>
            <person name="Jarju S."/>
            <person name="Secka A."/>
            <person name="Antonio M."/>
            <person name="Oren A."/>
            <person name="Chaudhuri R."/>
            <person name="La Ragione R.M."/>
            <person name="Hildebrand F."/>
            <person name="Pallen M.J."/>
        </authorList>
    </citation>
    <scope>NUCLEOTIDE SEQUENCE [LARGE SCALE GENOMIC DNA]</scope>
    <source>
        <strain evidence="2 3">Sa1BUA1</strain>
    </source>
</reference>
<gene>
    <name evidence="2" type="ORF">H9624_08580</name>
</gene>
<protein>
    <submittedName>
        <fullName evidence="2">VOC family protein</fullName>
    </submittedName>
</protein>
<dbReference type="PANTHER" id="PTHR33990">
    <property type="entry name" value="PROTEIN YJDN-RELATED"/>
    <property type="match status" value="1"/>
</dbReference>